<evidence type="ECO:0000256" key="15">
    <source>
        <dbReference type="RuleBase" id="RU369120"/>
    </source>
</evidence>
<evidence type="ECO:0000256" key="4">
    <source>
        <dbReference type="ARBA" id="ARBA00022692"/>
    </source>
</evidence>
<feature type="chain" id="PRO_5042234681" description="Delta(14)-sterol reductase" evidence="16">
    <location>
        <begin position="22"/>
        <end position="431"/>
    </location>
</feature>
<evidence type="ECO:0000256" key="11">
    <source>
        <dbReference type="ARBA" id="ARBA00023136"/>
    </source>
</evidence>
<dbReference type="Gene3D" id="1.20.120.1630">
    <property type="match status" value="1"/>
</dbReference>
<keyword evidence="4 15" id="KW-0812">Transmembrane</keyword>
<evidence type="ECO:0000256" key="13">
    <source>
        <dbReference type="ARBA" id="ARBA00023221"/>
    </source>
</evidence>
<feature type="transmembrane region" description="Helical" evidence="15">
    <location>
        <begin position="234"/>
        <end position="257"/>
    </location>
</feature>
<feature type="transmembrane region" description="Helical" evidence="15">
    <location>
        <begin position="339"/>
        <end position="357"/>
    </location>
</feature>
<evidence type="ECO:0000256" key="14">
    <source>
        <dbReference type="ARBA" id="ARBA00029435"/>
    </source>
</evidence>
<evidence type="ECO:0000256" key="9">
    <source>
        <dbReference type="ARBA" id="ARBA00023011"/>
    </source>
</evidence>
<evidence type="ECO:0000256" key="16">
    <source>
        <dbReference type="SAM" id="SignalP"/>
    </source>
</evidence>
<feature type="transmembrane region" description="Helical" evidence="15">
    <location>
        <begin position="269"/>
        <end position="288"/>
    </location>
</feature>
<comment type="pathway">
    <text evidence="14">Steroid metabolism; ergosterol biosynthesis.</text>
</comment>
<reference evidence="17" key="1">
    <citation type="submission" date="2023-03" db="EMBL/GenBank/DDBJ databases">
        <title>Emydomyces testavorans Genome Sequence.</title>
        <authorList>
            <person name="Hoyer L."/>
        </authorList>
    </citation>
    <scope>NUCLEOTIDE SEQUENCE</scope>
    <source>
        <strain evidence="17">16-2883</strain>
    </source>
</reference>
<keyword evidence="5" id="KW-0521">NADP</keyword>
<evidence type="ECO:0000256" key="8">
    <source>
        <dbReference type="ARBA" id="ARBA00023002"/>
    </source>
</evidence>
<keyword evidence="3 15" id="KW-0444">Lipid biosynthesis</keyword>
<comment type="subcellular location">
    <subcellularLocation>
        <location evidence="1">Endoplasmic reticulum membrane</location>
        <topology evidence="1">Multi-pass membrane protein</topology>
    </subcellularLocation>
</comment>
<evidence type="ECO:0000256" key="6">
    <source>
        <dbReference type="ARBA" id="ARBA00022955"/>
    </source>
</evidence>
<evidence type="ECO:0000256" key="1">
    <source>
        <dbReference type="ARBA" id="ARBA00004477"/>
    </source>
</evidence>
<evidence type="ECO:0000256" key="7">
    <source>
        <dbReference type="ARBA" id="ARBA00022989"/>
    </source>
</evidence>
<keyword evidence="13 15" id="KW-0753">Steroid metabolism</keyword>
<organism evidence="17 18">
    <name type="scientific">Emydomyces testavorans</name>
    <dbReference type="NCBI Taxonomy" id="2070801"/>
    <lineage>
        <taxon>Eukaryota</taxon>
        <taxon>Fungi</taxon>
        <taxon>Dikarya</taxon>
        <taxon>Ascomycota</taxon>
        <taxon>Pezizomycotina</taxon>
        <taxon>Eurotiomycetes</taxon>
        <taxon>Eurotiomycetidae</taxon>
        <taxon>Onygenales</taxon>
        <taxon>Nannizziopsiaceae</taxon>
        <taxon>Emydomyces</taxon>
    </lineage>
</organism>
<feature type="transmembrane region" description="Helical" evidence="15">
    <location>
        <begin position="377"/>
        <end position="398"/>
    </location>
</feature>
<keyword evidence="11 15" id="KW-0472">Membrane</keyword>
<evidence type="ECO:0000256" key="5">
    <source>
        <dbReference type="ARBA" id="ARBA00022857"/>
    </source>
</evidence>
<keyword evidence="7 15" id="KW-1133">Transmembrane helix</keyword>
<accession>A0AAF0IG60</accession>
<dbReference type="InterPro" id="IPR018083">
    <property type="entry name" value="Sterol_reductase_CS"/>
</dbReference>
<name>A0AAF0IG60_9EURO</name>
<dbReference type="PANTHER" id="PTHR21257:SF52">
    <property type="entry name" value="DELTA(14)-STEROL REDUCTASE TM7SF2"/>
    <property type="match status" value="1"/>
</dbReference>
<dbReference type="FunFam" id="1.20.120.1630:FF:000008">
    <property type="entry name" value="C-14 sterol reductase"/>
    <property type="match status" value="1"/>
</dbReference>
<dbReference type="PANTHER" id="PTHR21257">
    <property type="entry name" value="DELTA(14)-STEROL REDUCTASE"/>
    <property type="match status" value="1"/>
</dbReference>
<feature type="transmembrane region" description="Helical" evidence="15">
    <location>
        <begin position="94"/>
        <end position="115"/>
    </location>
</feature>
<keyword evidence="6 15" id="KW-0752">Steroid biosynthesis</keyword>
<dbReference type="GO" id="GO:0006696">
    <property type="term" value="P:ergosterol biosynthetic process"/>
    <property type="evidence" value="ECO:0007669"/>
    <property type="project" value="TreeGrafter"/>
</dbReference>
<dbReference type="AlphaFoldDB" id="A0AAF0IG60"/>
<keyword evidence="8 15" id="KW-0560">Oxidoreductase</keyword>
<keyword evidence="16" id="KW-0732">Signal</keyword>
<dbReference type="InterPro" id="IPR001171">
    <property type="entry name" value="ERG24_DHCR-like"/>
</dbReference>
<evidence type="ECO:0000313" key="17">
    <source>
        <dbReference type="EMBL" id="WEW55303.1"/>
    </source>
</evidence>
<keyword evidence="18" id="KW-1185">Reference proteome</keyword>
<comment type="similarity">
    <text evidence="2 15">Belongs to the ERG4/ERG24 family.</text>
</comment>
<keyword evidence="10 15" id="KW-0443">Lipid metabolism</keyword>
<feature type="signal peptide" evidence="16">
    <location>
        <begin position="1"/>
        <end position="21"/>
    </location>
</feature>
<comment type="caution">
    <text evidence="15">Lacks conserved residue(s) required for the propagation of feature annotation.</text>
</comment>
<keyword evidence="9 15" id="KW-0756">Sterol biosynthesis</keyword>
<protein>
    <recommendedName>
        <fullName evidence="15">Delta(14)-sterol reductase</fullName>
    </recommendedName>
    <alternativeName>
        <fullName evidence="15">C-14 sterol reductase</fullName>
    </alternativeName>
    <alternativeName>
        <fullName evidence="15">Sterol C14-reductase</fullName>
    </alternativeName>
</protein>
<evidence type="ECO:0000313" key="18">
    <source>
        <dbReference type="Proteomes" id="UP001219355"/>
    </source>
</evidence>
<dbReference type="GO" id="GO:0005789">
    <property type="term" value="C:endoplasmic reticulum membrane"/>
    <property type="evidence" value="ECO:0007669"/>
    <property type="project" value="UniProtKB-SubCell"/>
</dbReference>
<dbReference type="Proteomes" id="UP001219355">
    <property type="component" value="Chromosome 1"/>
</dbReference>
<evidence type="ECO:0000256" key="2">
    <source>
        <dbReference type="ARBA" id="ARBA00005402"/>
    </source>
</evidence>
<dbReference type="GO" id="GO:0050613">
    <property type="term" value="F:Delta14-sterol reductase activity"/>
    <property type="evidence" value="ECO:0007669"/>
    <property type="project" value="UniProtKB-ARBA"/>
</dbReference>
<proteinExistence type="inferred from homology"/>
<evidence type="ECO:0000256" key="10">
    <source>
        <dbReference type="ARBA" id="ARBA00023098"/>
    </source>
</evidence>
<evidence type="ECO:0000256" key="3">
    <source>
        <dbReference type="ARBA" id="ARBA00022516"/>
    </source>
</evidence>
<keyword evidence="12 15" id="KW-1207">Sterol metabolism</keyword>
<gene>
    <name evidence="17" type="primary">ERG24</name>
    <name evidence="17" type="ORF">PRK78_000732</name>
</gene>
<feature type="transmembrane region" description="Helical" evidence="15">
    <location>
        <begin position="61"/>
        <end position="82"/>
    </location>
</feature>
<dbReference type="Pfam" id="PF01222">
    <property type="entry name" value="ERG4_ERG24"/>
    <property type="match status" value="1"/>
</dbReference>
<evidence type="ECO:0000256" key="12">
    <source>
        <dbReference type="ARBA" id="ARBA00023166"/>
    </source>
</evidence>
<sequence length="431" mass="48806">MTFGLPLLVYSFAFFCNDVSGCPAPSLLHPSTLSIEALKSEIGWPENNIRGLYDGRVTLSLAFTSAVLILLGCGAGTYIYGADFPLWTFLWDNYIQVLTANLLICSTLAIFVYLYSFTVPASGAPNPMLRELAPGGQTRSEIYNFFIGRELNPRIKLPIPFVNDTSRTIDLKVFFELRPGLLGWVILNLSNIAHQYKVNNGKITSSILLVTAFQGFYVLDSLYMEPAICTTMDIIMDGFGFMLSFGDLVWVPFTYSIHTRYLAIFPVELGVYGVAFVIGVQTLGYYIFRGANNQKDRFRKNPNDPRVKHLEYIQTSRGSKLITSGWWGAARHINYLGDWIMAWTTCLPTGIAGFVMVERLNPLTGNREKHAVQTDDSRGWGMIITYFYIVYFGILLIHRERRDEEKCRNKYGADWLKYTSKVKSRIIPGIY</sequence>
<dbReference type="PROSITE" id="PS01018">
    <property type="entry name" value="STEROL_REDUCT_2"/>
    <property type="match status" value="1"/>
</dbReference>
<dbReference type="EMBL" id="CP120627">
    <property type="protein sequence ID" value="WEW55303.1"/>
    <property type="molecule type" value="Genomic_DNA"/>
</dbReference>